<dbReference type="KEGG" id="afd:Alfi_0969"/>
<feature type="compositionally biased region" description="Basic and acidic residues" evidence="1">
    <location>
        <begin position="230"/>
        <end position="241"/>
    </location>
</feature>
<reference evidence="3" key="1">
    <citation type="journal article" date="2013" name="Stand. Genomic Sci.">
        <title>Complete genome sequence of the bile-resistant pigment-producing anaerobe Alistipes finegoldii type strain (AHN2437(T)).</title>
        <authorList>
            <person name="Mavromatis K."/>
            <person name="Stackebrandt E."/>
            <person name="Munk C."/>
            <person name="Lapidus A."/>
            <person name="Nolan M."/>
            <person name="Lucas S."/>
            <person name="Hammon N."/>
            <person name="Deshpande S."/>
            <person name="Cheng J.F."/>
            <person name="Tapia R."/>
            <person name="Goodwin L.A."/>
            <person name="Pitluck S."/>
            <person name="Liolios K."/>
            <person name="Pagani I."/>
            <person name="Ivanova N."/>
            <person name="Mikhailova N."/>
            <person name="Huntemann M."/>
            <person name="Pati A."/>
            <person name="Chen A."/>
            <person name="Palaniappan K."/>
            <person name="Land M."/>
            <person name="Hauser L."/>
            <person name="Rohde M."/>
            <person name="Gronow S."/>
            <person name="Goker M."/>
            <person name="Detter J.C."/>
            <person name="Bristow J."/>
            <person name="Eisen J.A."/>
            <person name="Markowitz V."/>
            <person name="Hugenholtz P."/>
            <person name="Kyrpides N.C."/>
            <person name="Klenk H.P."/>
            <person name="Woyke T."/>
        </authorList>
    </citation>
    <scope>NUCLEOTIDE SEQUENCE</scope>
    <source>
        <strain evidence="3">DSM 17242 / JCM 16770 / AHN 2437 / CCUG 46020 / CIP 107999</strain>
    </source>
</reference>
<dbReference type="HOGENOM" id="CLU_040133_0_0_10"/>
<dbReference type="PATRIC" id="fig|679935.3.peg.897"/>
<evidence type="ECO:0000313" key="3">
    <source>
        <dbReference type="Proteomes" id="UP000006052"/>
    </source>
</evidence>
<sequence length="428" mass="48460">MTADFVKNARQKGPAARTVAKYREAVELYGSTSLSVRAICARCGVSYAGFRSYLYKYRRDLLLSRHGVAASSASDAAHTRLRGRRGQTAAARAKYGDALAACGDAKYFEYNVSQIAHLFGLNPTGLSNQLRAHCPGLLERRELERRRLGFADNQQRGVRPWCREQYAAAVKLLRTTELTLPEVAEKCGVSFTGLRQHVCFYHKDLLQARSELRERAKTQKRKGHITGSGRRHEPTPESRERYREAVRMYAQSALTIREIADMTGVNRSSLCSYLRVWCREETFARRGAEYREGASLSQTKQYKKTTAAKYAPAIERLRAENRPTSEIAAEFGLHPEVFRQYLKEHEPELYARQGMMRASNGRSISRRSMEKYAEAVGLYETTAEPLKSIARRLGLNYNSLGGFVRRNFPELIEKNKECSVPCDGSDAE</sequence>
<dbReference type="Proteomes" id="UP000006052">
    <property type="component" value="Chromosome"/>
</dbReference>
<feature type="region of interest" description="Disordered" evidence="1">
    <location>
        <begin position="216"/>
        <end position="241"/>
    </location>
</feature>
<protein>
    <submittedName>
        <fullName evidence="2">Uncharacterized protein</fullName>
    </submittedName>
</protein>
<organism evidence="2 3">
    <name type="scientific">Alistipes finegoldii (strain DSM 17242 / JCM 16770 / CCUG 46020 / CIP 107999 / KCTC 15236 / AHN 2437)</name>
    <dbReference type="NCBI Taxonomy" id="679935"/>
    <lineage>
        <taxon>Bacteria</taxon>
        <taxon>Pseudomonadati</taxon>
        <taxon>Bacteroidota</taxon>
        <taxon>Bacteroidia</taxon>
        <taxon>Bacteroidales</taxon>
        <taxon>Rikenellaceae</taxon>
        <taxon>Alistipes</taxon>
    </lineage>
</organism>
<evidence type="ECO:0000256" key="1">
    <source>
        <dbReference type="SAM" id="MobiDB-lite"/>
    </source>
</evidence>
<dbReference type="EMBL" id="CP003274">
    <property type="protein sequence ID" value="AFL77331.1"/>
    <property type="molecule type" value="Genomic_DNA"/>
</dbReference>
<evidence type="ECO:0000313" key="2">
    <source>
        <dbReference type="EMBL" id="AFL77331.1"/>
    </source>
</evidence>
<dbReference type="RefSeq" id="WP_014774981.1">
    <property type="nucleotide sequence ID" value="NC_018011.1"/>
</dbReference>
<dbReference type="eggNOG" id="ENOG502Z83W">
    <property type="taxonomic scope" value="Bacteria"/>
</dbReference>
<accession>I3YK13</accession>
<gene>
    <name evidence="2" type="ordered locus">Alfi_0969</name>
</gene>
<dbReference type="STRING" id="679935.Alfi_0969"/>
<dbReference type="AlphaFoldDB" id="I3YK13"/>
<proteinExistence type="predicted"/>
<name>I3YK13_ALIFI</name>